<dbReference type="AlphaFoldDB" id="A0A817Y6U7"/>
<proteinExistence type="predicted"/>
<protein>
    <submittedName>
        <fullName evidence="2">Uncharacterized protein</fullName>
    </submittedName>
</protein>
<reference evidence="2" key="1">
    <citation type="submission" date="2021-02" db="EMBL/GenBank/DDBJ databases">
        <authorList>
            <person name="Nowell W R."/>
        </authorList>
    </citation>
    <scope>NUCLEOTIDE SEQUENCE</scope>
</reference>
<dbReference type="EMBL" id="CAJNYU010000613">
    <property type="protein sequence ID" value="CAF3376709.1"/>
    <property type="molecule type" value="Genomic_DNA"/>
</dbReference>
<accession>A0A817Y6U7</accession>
<comment type="caution">
    <text evidence="2">The sequence shown here is derived from an EMBL/GenBank/DDBJ whole genome shotgun (WGS) entry which is preliminary data.</text>
</comment>
<evidence type="ECO:0000256" key="1">
    <source>
        <dbReference type="SAM" id="MobiDB-lite"/>
    </source>
</evidence>
<organism evidence="2 3">
    <name type="scientific">Rotaria socialis</name>
    <dbReference type="NCBI Taxonomy" id="392032"/>
    <lineage>
        <taxon>Eukaryota</taxon>
        <taxon>Metazoa</taxon>
        <taxon>Spiralia</taxon>
        <taxon>Gnathifera</taxon>
        <taxon>Rotifera</taxon>
        <taxon>Eurotatoria</taxon>
        <taxon>Bdelloidea</taxon>
        <taxon>Philodinida</taxon>
        <taxon>Philodinidae</taxon>
        <taxon>Rotaria</taxon>
    </lineage>
</organism>
<feature type="compositionally biased region" description="Polar residues" evidence="1">
    <location>
        <begin position="30"/>
        <end position="42"/>
    </location>
</feature>
<evidence type="ECO:0000313" key="3">
    <source>
        <dbReference type="Proteomes" id="UP000663869"/>
    </source>
</evidence>
<gene>
    <name evidence="2" type="ORF">FME351_LOCUS6850</name>
</gene>
<dbReference type="Proteomes" id="UP000663869">
    <property type="component" value="Unassembled WGS sequence"/>
</dbReference>
<name>A0A817Y6U7_9BILA</name>
<feature type="region of interest" description="Disordered" evidence="1">
    <location>
        <begin position="30"/>
        <end position="65"/>
    </location>
</feature>
<sequence length="127" mass="14004">MAYLIILQENTSYSAMLNIPEPVPLMEPVPNNSGIPGITSDTIPEFSADSQTPTTTPTTCNSGTEFRELGRTGIERNYTEFLESSALIPESDEVITESTELIPWAELVPECSTLQNRMTALLQSNYE</sequence>
<evidence type="ECO:0000313" key="2">
    <source>
        <dbReference type="EMBL" id="CAF3376709.1"/>
    </source>
</evidence>